<keyword evidence="3" id="KW-1185">Reference proteome</keyword>
<evidence type="ECO:0000313" key="2">
    <source>
        <dbReference type="EMBL" id="REC44183.1"/>
    </source>
</evidence>
<evidence type="ECO:0000313" key="3">
    <source>
        <dbReference type="Proteomes" id="UP000256257"/>
    </source>
</evidence>
<feature type="region of interest" description="Disordered" evidence="1">
    <location>
        <begin position="1"/>
        <end position="29"/>
    </location>
</feature>
<proteinExistence type="predicted"/>
<feature type="compositionally biased region" description="Polar residues" evidence="1">
    <location>
        <begin position="1"/>
        <end position="26"/>
    </location>
</feature>
<dbReference type="EMBL" id="QNVV01000020">
    <property type="protein sequence ID" value="REC44183.1"/>
    <property type="molecule type" value="Genomic_DNA"/>
</dbReference>
<protein>
    <submittedName>
        <fullName evidence="2">Uncharacterized protein</fullName>
    </submittedName>
</protein>
<evidence type="ECO:0000256" key="1">
    <source>
        <dbReference type="SAM" id="MobiDB-lite"/>
    </source>
</evidence>
<comment type="caution">
    <text evidence="2">The sequence shown here is derived from an EMBL/GenBank/DDBJ whole genome shotgun (WGS) entry which is preliminary data.</text>
</comment>
<organism evidence="2 3">
    <name type="scientific">Chryseobacterium pennipullorum</name>
    <dbReference type="NCBI Taxonomy" id="2258963"/>
    <lineage>
        <taxon>Bacteria</taxon>
        <taxon>Pseudomonadati</taxon>
        <taxon>Bacteroidota</taxon>
        <taxon>Flavobacteriia</taxon>
        <taxon>Flavobacteriales</taxon>
        <taxon>Weeksellaceae</taxon>
        <taxon>Chryseobacterium group</taxon>
        <taxon>Chryseobacterium</taxon>
    </lineage>
</organism>
<dbReference type="AlphaFoldDB" id="A0A3D9ASB5"/>
<dbReference type="Proteomes" id="UP000256257">
    <property type="component" value="Unassembled WGS sequence"/>
</dbReference>
<reference evidence="2 3" key="1">
    <citation type="submission" date="2018-06" db="EMBL/GenBank/DDBJ databases">
        <title>Novel Chryseobacterium species.</title>
        <authorList>
            <person name="Newman J."/>
            <person name="Hugo C."/>
            <person name="Oosthuizen L."/>
            <person name="Charimba G."/>
        </authorList>
    </citation>
    <scope>NUCLEOTIDE SEQUENCE [LARGE SCALE GENOMIC DNA]</scope>
    <source>
        <strain evidence="2 3">7_F195</strain>
    </source>
</reference>
<gene>
    <name evidence="2" type="ORF">DRF67_17800</name>
</gene>
<name>A0A3D9ASB5_9FLAO</name>
<sequence>MRSFSTGDKLPQNNEKSTQPNRFPDQNNKKLIDSIPKKDQFFLPEPKASYLKITDQTQLEYSQKKLFNSLLQDLLHIILHYIIHDKEEERGFIVARWIRHIWMLMDCKIDAEEHSYEFTLLVGNVTEIITEKNVFDFFTKEESVGATVPLALKGKDNVFFASREHEGIANAFILGKVKTENFSESFTIVNTTQSGHLLHNPFNPGTVTITIFRKDDKIYVKVKGEGIGNFATLNNILGKLVFQHLIEHGINKFLRKNKFYK</sequence>
<accession>A0A3D9ASB5</accession>